<keyword evidence="2" id="KW-1185">Reference proteome</keyword>
<dbReference type="InParanoid" id="A0A2K1Y0U8"/>
<dbReference type="EMBL" id="CM009302">
    <property type="protein sequence ID" value="PNT06653.1"/>
    <property type="molecule type" value="Genomic_DNA"/>
</dbReference>
<accession>A0A2K1Y0U8</accession>
<organism evidence="1 2">
    <name type="scientific">Populus trichocarpa</name>
    <name type="common">Western balsam poplar</name>
    <name type="synonym">Populus balsamifera subsp. trichocarpa</name>
    <dbReference type="NCBI Taxonomy" id="3694"/>
    <lineage>
        <taxon>Eukaryota</taxon>
        <taxon>Viridiplantae</taxon>
        <taxon>Streptophyta</taxon>
        <taxon>Embryophyta</taxon>
        <taxon>Tracheophyta</taxon>
        <taxon>Spermatophyta</taxon>
        <taxon>Magnoliopsida</taxon>
        <taxon>eudicotyledons</taxon>
        <taxon>Gunneridae</taxon>
        <taxon>Pentapetalae</taxon>
        <taxon>rosids</taxon>
        <taxon>fabids</taxon>
        <taxon>Malpighiales</taxon>
        <taxon>Salicaceae</taxon>
        <taxon>Saliceae</taxon>
        <taxon>Populus</taxon>
    </lineage>
</organism>
<gene>
    <name evidence="1" type="ORF">POPTR_013G043200</name>
</gene>
<evidence type="ECO:0000313" key="1">
    <source>
        <dbReference type="EMBL" id="PNT06653.1"/>
    </source>
</evidence>
<dbReference type="Proteomes" id="UP000006729">
    <property type="component" value="Chromosome 13"/>
</dbReference>
<sequence length="90" mass="10562">MKRNISHPVSLLRNMTTAFRKLVLYSHKSIDPLAVRGAELNLLTYSIISFDNNVLNELNESLDDHGQLVFPFVSNNWSWLIYFHVRNIFR</sequence>
<protein>
    <submittedName>
        <fullName evidence="1">Uncharacterized protein</fullName>
    </submittedName>
</protein>
<evidence type="ECO:0000313" key="2">
    <source>
        <dbReference type="Proteomes" id="UP000006729"/>
    </source>
</evidence>
<reference evidence="1 2" key="1">
    <citation type="journal article" date="2006" name="Science">
        <title>The genome of black cottonwood, Populus trichocarpa (Torr. &amp; Gray).</title>
        <authorList>
            <person name="Tuskan G.A."/>
            <person name="Difazio S."/>
            <person name="Jansson S."/>
            <person name="Bohlmann J."/>
            <person name="Grigoriev I."/>
            <person name="Hellsten U."/>
            <person name="Putnam N."/>
            <person name="Ralph S."/>
            <person name="Rombauts S."/>
            <person name="Salamov A."/>
            <person name="Schein J."/>
            <person name="Sterck L."/>
            <person name="Aerts A."/>
            <person name="Bhalerao R.R."/>
            <person name="Bhalerao R.P."/>
            <person name="Blaudez D."/>
            <person name="Boerjan W."/>
            <person name="Brun A."/>
            <person name="Brunner A."/>
            <person name="Busov V."/>
            <person name="Campbell M."/>
            <person name="Carlson J."/>
            <person name="Chalot M."/>
            <person name="Chapman J."/>
            <person name="Chen G.L."/>
            <person name="Cooper D."/>
            <person name="Coutinho P.M."/>
            <person name="Couturier J."/>
            <person name="Covert S."/>
            <person name="Cronk Q."/>
            <person name="Cunningham R."/>
            <person name="Davis J."/>
            <person name="Degroeve S."/>
            <person name="Dejardin A."/>
            <person name="Depamphilis C."/>
            <person name="Detter J."/>
            <person name="Dirks B."/>
            <person name="Dubchak I."/>
            <person name="Duplessis S."/>
            <person name="Ehlting J."/>
            <person name="Ellis B."/>
            <person name="Gendler K."/>
            <person name="Goodstein D."/>
            <person name="Gribskov M."/>
            <person name="Grimwood J."/>
            <person name="Groover A."/>
            <person name="Gunter L."/>
            <person name="Hamberger B."/>
            <person name="Heinze B."/>
            <person name="Helariutta Y."/>
            <person name="Henrissat B."/>
            <person name="Holligan D."/>
            <person name="Holt R."/>
            <person name="Huang W."/>
            <person name="Islam-Faridi N."/>
            <person name="Jones S."/>
            <person name="Jones-Rhoades M."/>
            <person name="Jorgensen R."/>
            <person name="Joshi C."/>
            <person name="Kangasjarvi J."/>
            <person name="Karlsson J."/>
            <person name="Kelleher C."/>
            <person name="Kirkpatrick R."/>
            <person name="Kirst M."/>
            <person name="Kohler A."/>
            <person name="Kalluri U."/>
            <person name="Larimer F."/>
            <person name="Leebens-Mack J."/>
            <person name="Leple J.C."/>
            <person name="Locascio P."/>
            <person name="Lou Y."/>
            <person name="Lucas S."/>
            <person name="Martin F."/>
            <person name="Montanini B."/>
            <person name="Napoli C."/>
            <person name="Nelson D.R."/>
            <person name="Nelson C."/>
            <person name="Nieminen K."/>
            <person name="Nilsson O."/>
            <person name="Pereda V."/>
            <person name="Peter G."/>
            <person name="Philippe R."/>
            <person name="Pilate G."/>
            <person name="Poliakov A."/>
            <person name="Razumovskaya J."/>
            <person name="Richardson P."/>
            <person name="Rinaldi C."/>
            <person name="Ritland K."/>
            <person name="Rouze P."/>
            <person name="Ryaboy D."/>
            <person name="Schmutz J."/>
            <person name="Schrader J."/>
            <person name="Segerman B."/>
            <person name="Shin H."/>
            <person name="Siddiqui A."/>
            <person name="Sterky F."/>
            <person name="Terry A."/>
            <person name="Tsai C.J."/>
            <person name="Uberbacher E."/>
            <person name="Unneberg P."/>
            <person name="Vahala J."/>
            <person name="Wall K."/>
            <person name="Wessler S."/>
            <person name="Yang G."/>
            <person name="Yin T."/>
            <person name="Douglas C."/>
            <person name="Marra M."/>
            <person name="Sandberg G."/>
            <person name="Van de Peer Y."/>
            <person name="Rokhsar D."/>
        </authorList>
    </citation>
    <scope>NUCLEOTIDE SEQUENCE [LARGE SCALE GENOMIC DNA]</scope>
    <source>
        <strain evidence="2">cv. Nisqually</strain>
    </source>
</reference>
<name>A0A2K1Y0U8_POPTR</name>
<dbReference type="AlphaFoldDB" id="A0A2K1Y0U8"/>
<proteinExistence type="predicted"/>